<evidence type="ECO:0000313" key="4">
    <source>
        <dbReference type="EMBL" id="QLI82216.1"/>
    </source>
</evidence>
<dbReference type="RefSeq" id="WP_180306297.1">
    <property type="nucleotide sequence ID" value="NZ_CP058952.1"/>
</dbReference>
<feature type="signal peptide" evidence="2">
    <location>
        <begin position="1"/>
        <end position="41"/>
    </location>
</feature>
<dbReference type="InterPro" id="IPR016047">
    <property type="entry name" value="M23ase_b-sheet_dom"/>
</dbReference>
<keyword evidence="5" id="KW-1185">Reference proteome</keyword>
<dbReference type="SUPFAM" id="SSF51261">
    <property type="entry name" value="Duplicated hybrid motif"/>
    <property type="match status" value="1"/>
</dbReference>
<reference evidence="4 5" key="1">
    <citation type="journal article" date="2016" name="Int. J. Syst. Evol. Microbiol.">
        <title>Chitinibacter fontanus sp. nov., isolated from a spring.</title>
        <authorList>
            <person name="Sheu S.Y."/>
            <person name="Li Y.S."/>
            <person name="Young C.C."/>
            <person name="Chen W.M."/>
        </authorList>
    </citation>
    <scope>NUCLEOTIDE SEQUENCE [LARGE SCALE GENOMIC DNA]</scope>
    <source>
        <strain evidence="4 5">STM-7</strain>
    </source>
</reference>
<name>A0A7D5VAN6_9NEIS</name>
<feature type="region of interest" description="Disordered" evidence="1">
    <location>
        <begin position="76"/>
        <end position="95"/>
    </location>
</feature>
<dbReference type="Gene3D" id="6.10.250.3150">
    <property type="match status" value="1"/>
</dbReference>
<dbReference type="AlphaFoldDB" id="A0A7D5VAN6"/>
<feature type="compositionally biased region" description="Low complexity" evidence="1">
    <location>
        <begin position="309"/>
        <end position="323"/>
    </location>
</feature>
<dbReference type="FunFam" id="2.70.70.10:FF:000003">
    <property type="entry name" value="Murein hydrolase activator EnvC"/>
    <property type="match status" value="1"/>
</dbReference>
<feature type="domain" description="M23ase beta-sheet core" evidence="3">
    <location>
        <begin position="376"/>
        <end position="470"/>
    </location>
</feature>
<dbReference type="Pfam" id="PF01551">
    <property type="entry name" value="Peptidase_M23"/>
    <property type="match status" value="1"/>
</dbReference>
<dbReference type="Gene3D" id="2.70.70.10">
    <property type="entry name" value="Glucose Permease (Domain IIA)"/>
    <property type="match status" value="1"/>
</dbReference>
<evidence type="ECO:0000313" key="5">
    <source>
        <dbReference type="Proteomes" id="UP000510822"/>
    </source>
</evidence>
<dbReference type="CDD" id="cd12797">
    <property type="entry name" value="M23_peptidase"/>
    <property type="match status" value="1"/>
</dbReference>
<sequence length="475" mass="52197">MNAANQVELCHLTVFRVNAVHVRLLVSLIITSFSAAHPALAAPAASKAVSVNVKEKEAKQAELKDLRGQIQQLQKDLSANESSRSEAADALKDSEQSISEANRVLSELAHERALTANELAKLEADIARTRVNIRASQNRLAALLKNRYKLGQLEAWRLLLNQKDPNQVSRDLTYYKHLARSQQLLATQLETQLSELNQLSEEIQQKNAELQEIARNKQRQREQLVSEQQEKKAVVTQLSKEIASQRNQIQKLAADEKRLTQLTERLNALIKKQEAEQARQLELQRQAAKKRAEQQAKAKAERAARQAKLEQQAKAAGRPAPTAEPEPKEEAPSVNNKLPDPALAGANFASLKGKLSLPVKGTISGKFGAPRGEGGTWKGVMIQANNGQSVHAIASGRVVFADWLRGFGNLMIIDHGGGYMSLYGANESVLKRVGDNVKPGDVIATVGNSGGMAESGVYFEIRQNSRPLDPLQWAK</sequence>
<keyword evidence="2" id="KW-0732">Signal</keyword>
<evidence type="ECO:0000256" key="2">
    <source>
        <dbReference type="SAM" id="SignalP"/>
    </source>
</evidence>
<dbReference type="InterPro" id="IPR011055">
    <property type="entry name" value="Dup_hybrid_motif"/>
</dbReference>
<feature type="region of interest" description="Disordered" evidence="1">
    <location>
        <begin position="286"/>
        <end position="341"/>
    </location>
</feature>
<feature type="compositionally biased region" description="Basic and acidic residues" evidence="1">
    <location>
        <begin position="290"/>
        <end position="308"/>
    </location>
</feature>
<feature type="chain" id="PRO_5028928663" evidence="2">
    <location>
        <begin position="42"/>
        <end position="475"/>
    </location>
</feature>
<dbReference type="EMBL" id="CP058952">
    <property type="protein sequence ID" value="QLI82216.1"/>
    <property type="molecule type" value="Genomic_DNA"/>
</dbReference>
<dbReference type="KEGG" id="cfon:HZU75_12150"/>
<proteinExistence type="predicted"/>
<evidence type="ECO:0000256" key="1">
    <source>
        <dbReference type="SAM" id="MobiDB-lite"/>
    </source>
</evidence>
<gene>
    <name evidence="4" type="ORF">HZU75_12150</name>
</gene>
<dbReference type="GO" id="GO:0004222">
    <property type="term" value="F:metalloendopeptidase activity"/>
    <property type="evidence" value="ECO:0007669"/>
    <property type="project" value="TreeGrafter"/>
</dbReference>
<protein>
    <submittedName>
        <fullName evidence="4">Peptidoglycan DD-metalloendopeptidase family protein</fullName>
    </submittedName>
</protein>
<feature type="compositionally biased region" description="Basic and acidic residues" evidence="1">
    <location>
        <begin position="83"/>
        <end position="95"/>
    </location>
</feature>
<organism evidence="4 5">
    <name type="scientific">Chitinibacter fontanus</name>
    <dbReference type="NCBI Taxonomy" id="1737446"/>
    <lineage>
        <taxon>Bacteria</taxon>
        <taxon>Pseudomonadati</taxon>
        <taxon>Pseudomonadota</taxon>
        <taxon>Betaproteobacteria</taxon>
        <taxon>Neisseriales</taxon>
        <taxon>Chitinibacteraceae</taxon>
        <taxon>Chitinibacter</taxon>
    </lineage>
</organism>
<accession>A0A7D5VAN6</accession>
<evidence type="ECO:0000259" key="3">
    <source>
        <dbReference type="Pfam" id="PF01551"/>
    </source>
</evidence>
<dbReference type="PANTHER" id="PTHR21666">
    <property type="entry name" value="PEPTIDASE-RELATED"/>
    <property type="match status" value="1"/>
</dbReference>
<dbReference type="Proteomes" id="UP000510822">
    <property type="component" value="Chromosome"/>
</dbReference>
<dbReference type="InterPro" id="IPR050570">
    <property type="entry name" value="Cell_wall_metabolism_enzyme"/>
</dbReference>
<dbReference type="PANTHER" id="PTHR21666:SF270">
    <property type="entry name" value="MUREIN HYDROLASE ACTIVATOR ENVC"/>
    <property type="match status" value="1"/>
</dbReference>